<evidence type="ECO:0000256" key="1">
    <source>
        <dbReference type="SAM" id="MobiDB-lite"/>
    </source>
</evidence>
<organism evidence="2 3">
    <name type="scientific">Cuscuta campestris</name>
    <dbReference type="NCBI Taxonomy" id="132261"/>
    <lineage>
        <taxon>Eukaryota</taxon>
        <taxon>Viridiplantae</taxon>
        <taxon>Streptophyta</taxon>
        <taxon>Embryophyta</taxon>
        <taxon>Tracheophyta</taxon>
        <taxon>Spermatophyta</taxon>
        <taxon>Magnoliopsida</taxon>
        <taxon>eudicotyledons</taxon>
        <taxon>Gunneridae</taxon>
        <taxon>Pentapetalae</taxon>
        <taxon>asterids</taxon>
        <taxon>lamiids</taxon>
        <taxon>Solanales</taxon>
        <taxon>Convolvulaceae</taxon>
        <taxon>Cuscuteae</taxon>
        <taxon>Cuscuta</taxon>
        <taxon>Cuscuta subgen. Grammica</taxon>
        <taxon>Cuscuta sect. Cleistogrammica</taxon>
    </lineage>
</organism>
<feature type="compositionally biased region" description="Polar residues" evidence="1">
    <location>
        <begin position="180"/>
        <end position="196"/>
    </location>
</feature>
<evidence type="ECO:0000313" key="3">
    <source>
        <dbReference type="Proteomes" id="UP000595140"/>
    </source>
</evidence>
<dbReference type="AlphaFoldDB" id="A0A484MEA8"/>
<dbReference type="EMBL" id="OOIL02003256">
    <property type="protein sequence ID" value="VFQ86869.1"/>
    <property type="molecule type" value="Genomic_DNA"/>
</dbReference>
<reference evidence="2 3" key="1">
    <citation type="submission" date="2018-04" db="EMBL/GenBank/DDBJ databases">
        <authorList>
            <person name="Vogel A."/>
        </authorList>
    </citation>
    <scope>NUCLEOTIDE SEQUENCE [LARGE SCALE GENOMIC DNA]</scope>
</reference>
<protein>
    <submittedName>
        <fullName evidence="2">Uncharacterized protein</fullName>
    </submittedName>
</protein>
<dbReference type="Proteomes" id="UP000595140">
    <property type="component" value="Unassembled WGS sequence"/>
</dbReference>
<evidence type="ECO:0000313" key="2">
    <source>
        <dbReference type="EMBL" id="VFQ86869.1"/>
    </source>
</evidence>
<keyword evidence="3" id="KW-1185">Reference proteome</keyword>
<feature type="region of interest" description="Disordered" evidence="1">
    <location>
        <begin position="180"/>
        <end position="203"/>
    </location>
</feature>
<name>A0A484MEA8_9ASTE</name>
<proteinExistence type="predicted"/>
<gene>
    <name evidence="2" type="ORF">CCAM_LOCUS28645</name>
</gene>
<accession>A0A484MEA8</accession>
<sequence length="234" mass="26042">MACKLTKYDVIRTPDEDMHVLILCAAANGGILKRLRNQFRAELEKPQNERPKTAAAIHEMMGLHITALTNSQRFQDKGNPPFCFTVAGWLNSKDPFIFKVGFGVPDLDPDFKFLYSAFEGSGSNYAEQIFNALLSEAVGVEMDDNKKVPVIAQRDAMLWAKKIITFAALHDPRTGGILHSFTSSARGGGPTHTQDPISPMTMANPDPDAILQGLWTKADEREVQRWLAEHENSR</sequence>